<dbReference type="AlphaFoldDB" id="A0ABD3PYC3"/>
<feature type="compositionally biased region" description="Low complexity" evidence="1">
    <location>
        <begin position="456"/>
        <end position="488"/>
    </location>
</feature>
<comment type="caution">
    <text evidence="3">The sequence shown here is derived from an EMBL/GenBank/DDBJ whole genome shotgun (WGS) entry which is preliminary data.</text>
</comment>
<feature type="compositionally biased region" description="Low complexity" evidence="1">
    <location>
        <begin position="529"/>
        <end position="554"/>
    </location>
</feature>
<feature type="transmembrane region" description="Helical" evidence="2">
    <location>
        <begin position="86"/>
        <end position="104"/>
    </location>
</feature>
<keyword evidence="4" id="KW-1185">Reference proteome</keyword>
<evidence type="ECO:0000256" key="2">
    <source>
        <dbReference type="SAM" id="Phobius"/>
    </source>
</evidence>
<evidence type="ECO:0000313" key="4">
    <source>
        <dbReference type="Proteomes" id="UP001530400"/>
    </source>
</evidence>
<gene>
    <name evidence="3" type="ORF">ACHAWO_009361</name>
</gene>
<feature type="region of interest" description="Disordered" evidence="1">
    <location>
        <begin position="444"/>
        <end position="598"/>
    </location>
</feature>
<organism evidence="3 4">
    <name type="scientific">Cyclotella atomus</name>
    <dbReference type="NCBI Taxonomy" id="382360"/>
    <lineage>
        <taxon>Eukaryota</taxon>
        <taxon>Sar</taxon>
        <taxon>Stramenopiles</taxon>
        <taxon>Ochrophyta</taxon>
        <taxon>Bacillariophyta</taxon>
        <taxon>Coscinodiscophyceae</taxon>
        <taxon>Thalassiosirophycidae</taxon>
        <taxon>Stephanodiscales</taxon>
        <taxon>Stephanodiscaceae</taxon>
        <taxon>Cyclotella</taxon>
    </lineage>
</organism>
<sequence length="598" mass="66817">MVGIQDRQLDFEDFSTDTEKISAILKRIEVSSQKHKLTHEYYRARKFLLLSPAILCCCAIGILGFVVTTEAIKDHMHVGDVKVEDVLTILTGCLGFFVGVVLLLGNQWDFGARECMHWSAMIELDKLGDKVRFWKMDRANNREIDDLGMSSNFKGGGKVNAAERKALGVVESPDTKKMALVVASGKILEKVESEIEKKTREAKAVVENRTDVSRFSGFNGAYHQILASCKSTIPNGIHRPFDLFESRLECQSLGHLGVVWDTRMRRNQIMRLAAIEIYNEISSFWLWPLATPDIDAVIDRSMRRVARLVSKDYRAPVKVRCFGFTLMRCCCRKRSGKNNAVDNIFKGMEMREGEIMEARGLTDYMAKGDNKRGEYLLEDDAYSADMRSARRDDDSYTSYYSQSTRGDYSMYSKSGYSRGGSYSKSSYSRGGYLEDGRGGYLEDGQASEYSKSKGWSKSIRGGSYSRGSASYSGGSASYSKGSASNSRNEPSPQILPIRNGEDDSYSKASQSRGGSVYTEDGDSFTKEVAAAQQYSQSRSRPQSSASRHMSSNSRLSKRSEPSGHQYGVSGEFSDGSSSFSRESIHWDEASESQYSPRR</sequence>
<evidence type="ECO:0000256" key="1">
    <source>
        <dbReference type="SAM" id="MobiDB-lite"/>
    </source>
</evidence>
<reference evidence="3 4" key="1">
    <citation type="submission" date="2024-10" db="EMBL/GenBank/DDBJ databases">
        <title>Updated reference genomes for cyclostephanoid diatoms.</title>
        <authorList>
            <person name="Roberts W.R."/>
            <person name="Alverson A.J."/>
        </authorList>
    </citation>
    <scope>NUCLEOTIDE SEQUENCE [LARGE SCALE GENOMIC DNA]</scope>
    <source>
        <strain evidence="3 4">AJA010-31</strain>
    </source>
</reference>
<name>A0ABD3PYC3_9STRA</name>
<dbReference type="Proteomes" id="UP001530400">
    <property type="component" value="Unassembled WGS sequence"/>
</dbReference>
<proteinExistence type="predicted"/>
<evidence type="ECO:0008006" key="5">
    <source>
        <dbReference type="Google" id="ProtNLM"/>
    </source>
</evidence>
<evidence type="ECO:0000313" key="3">
    <source>
        <dbReference type="EMBL" id="KAL3793163.1"/>
    </source>
</evidence>
<keyword evidence="2" id="KW-0472">Membrane</keyword>
<dbReference type="EMBL" id="JALLPJ020000406">
    <property type="protein sequence ID" value="KAL3793163.1"/>
    <property type="molecule type" value="Genomic_DNA"/>
</dbReference>
<feature type="compositionally biased region" description="Low complexity" evidence="1">
    <location>
        <begin position="569"/>
        <end position="581"/>
    </location>
</feature>
<feature type="transmembrane region" description="Helical" evidence="2">
    <location>
        <begin position="47"/>
        <end position="66"/>
    </location>
</feature>
<protein>
    <recommendedName>
        <fullName evidence="5">SMODS and SLOG-associating 2TM effector domain-containing protein</fullName>
    </recommendedName>
</protein>
<keyword evidence="2" id="KW-1133">Transmembrane helix</keyword>
<keyword evidence="2" id="KW-0812">Transmembrane</keyword>
<accession>A0ABD3PYC3</accession>